<gene>
    <name evidence="3" type="ORF">P3X46_011490</name>
</gene>
<comment type="caution">
    <text evidence="3">The sequence shown here is derived from an EMBL/GenBank/DDBJ whole genome shotgun (WGS) entry which is preliminary data.</text>
</comment>
<evidence type="ECO:0000256" key="2">
    <source>
        <dbReference type="SAM" id="Phobius"/>
    </source>
</evidence>
<evidence type="ECO:0008006" key="5">
    <source>
        <dbReference type="Google" id="ProtNLM"/>
    </source>
</evidence>
<dbReference type="EMBL" id="JARPOI010000007">
    <property type="protein sequence ID" value="KAJ9176147.1"/>
    <property type="molecule type" value="Genomic_DNA"/>
</dbReference>
<evidence type="ECO:0000313" key="4">
    <source>
        <dbReference type="Proteomes" id="UP001174677"/>
    </source>
</evidence>
<feature type="region of interest" description="Disordered" evidence="1">
    <location>
        <begin position="158"/>
        <end position="202"/>
    </location>
</feature>
<organism evidence="3 4">
    <name type="scientific">Hevea brasiliensis</name>
    <name type="common">Para rubber tree</name>
    <name type="synonym">Siphonia brasiliensis</name>
    <dbReference type="NCBI Taxonomy" id="3981"/>
    <lineage>
        <taxon>Eukaryota</taxon>
        <taxon>Viridiplantae</taxon>
        <taxon>Streptophyta</taxon>
        <taxon>Embryophyta</taxon>
        <taxon>Tracheophyta</taxon>
        <taxon>Spermatophyta</taxon>
        <taxon>Magnoliopsida</taxon>
        <taxon>eudicotyledons</taxon>
        <taxon>Gunneridae</taxon>
        <taxon>Pentapetalae</taxon>
        <taxon>rosids</taxon>
        <taxon>fabids</taxon>
        <taxon>Malpighiales</taxon>
        <taxon>Euphorbiaceae</taxon>
        <taxon>Crotonoideae</taxon>
        <taxon>Micrandreae</taxon>
        <taxon>Hevea</taxon>
    </lineage>
</organism>
<evidence type="ECO:0000256" key="1">
    <source>
        <dbReference type="SAM" id="MobiDB-lite"/>
    </source>
</evidence>
<dbReference type="Proteomes" id="UP001174677">
    <property type="component" value="Chromosome 7"/>
</dbReference>
<keyword evidence="2" id="KW-0472">Membrane</keyword>
<feature type="transmembrane region" description="Helical" evidence="2">
    <location>
        <begin position="63"/>
        <end position="85"/>
    </location>
</feature>
<reference evidence="3" key="1">
    <citation type="journal article" date="2023" name="Plant Biotechnol. J.">
        <title>Chromosome-level wild Hevea brasiliensis genome provides new tools for genomic-assisted breeding and valuable loci to elevate rubber yield.</title>
        <authorList>
            <person name="Cheng H."/>
            <person name="Song X."/>
            <person name="Hu Y."/>
            <person name="Wu T."/>
            <person name="Yang Q."/>
            <person name="An Z."/>
            <person name="Feng S."/>
            <person name="Deng Z."/>
            <person name="Wu W."/>
            <person name="Zeng X."/>
            <person name="Tu M."/>
            <person name="Wang X."/>
            <person name="Huang H."/>
        </authorList>
    </citation>
    <scope>NUCLEOTIDE SEQUENCE</scope>
    <source>
        <strain evidence="3">MT/VB/25A 57/8</strain>
    </source>
</reference>
<proteinExistence type="predicted"/>
<keyword evidence="2" id="KW-1133">Transmembrane helix</keyword>
<accession>A0ABQ9M787</accession>
<dbReference type="PANTHER" id="PTHR35762:SF5">
    <property type="entry name" value="DUF4408 DOMAIN-CONTAINING PROTEIN"/>
    <property type="match status" value="1"/>
</dbReference>
<protein>
    <recommendedName>
        <fullName evidence="5">DUF4408 domain-containing protein</fullName>
    </recommendedName>
</protein>
<dbReference type="PANTHER" id="PTHR35762">
    <property type="entry name" value="TRANSMEMBRANE PROTEIN"/>
    <property type="match status" value="1"/>
</dbReference>
<keyword evidence="4" id="KW-1185">Reference proteome</keyword>
<evidence type="ECO:0000313" key="3">
    <source>
        <dbReference type="EMBL" id="KAJ9176147.1"/>
    </source>
</evidence>
<name>A0ABQ9M787_HEVBR</name>
<sequence>MDTICKAKKLQAIDSHKTQFLHNIIFHLLVALTCSLISFYPYWFPSLCSSLKQFLFQSLSSATSSSIFIPMCWFVVVNVIVVFLVGESMFVGSHSSPAGEIYDEYVERSRSLRGVPCPSSTLQEKAEQSKAELNLTHEDKRLTAIVQDEPVNEEIKQVNESISRGSEEDKEVEAEAKTEIEGDKEEKEDEEEEESGLPTEELNKRVEEFIARVNKQRRLEEASLLVSCSA</sequence>
<feature type="transmembrane region" description="Helical" evidence="2">
    <location>
        <begin position="20"/>
        <end position="43"/>
    </location>
</feature>
<keyword evidence="2" id="KW-0812">Transmembrane</keyword>
<feature type="compositionally biased region" description="Basic and acidic residues" evidence="1">
    <location>
        <begin position="173"/>
        <end position="185"/>
    </location>
</feature>
<feature type="compositionally biased region" description="Acidic residues" evidence="1">
    <location>
        <begin position="186"/>
        <end position="195"/>
    </location>
</feature>